<dbReference type="EC" id="6.3.2.9" evidence="7 8"/>
<protein>
    <recommendedName>
        <fullName evidence="7 8">UDP-N-acetylmuramoylalanine--D-glutamate ligase</fullName>
        <ecNumber evidence="7 8">6.3.2.9</ecNumber>
    </recommendedName>
    <alternativeName>
        <fullName evidence="7">D-glutamic acid-adding enzyme</fullName>
    </alternativeName>
    <alternativeName>
        <fullName evidence="7">UDP-N-acetylmuramoyl-L-alanyl-D-glutamate synthetase</fullName>
    </alternativeName>
</protein>
<dbReference type="Pfam" id="PF02875">
    <property type="entry name" value="Mur_ligase_C"/>
    <property type="match status" value="1"/>
</dbReference>
<name>A0A2M7RKJ8_9BACT</name>
<dbReference type="Pfam" id="PF08245">
    <property type="entry name" value="Mur_ligase_M"/>
    <property type="match status" value="1"/>
</dbReference>
<dbReference type="GO" id="GO:0051301">
    <property type="term" value="P:cell division"/>
    <property type="evidence" value="ECO:0007669"/>
    <property type="project" value="UniProtKB-KW"/>
</dbReference>
<dbReference type="InterPro" id="IPR004101">
    <property type="entry name" value="Mur_ligase_C"/>
</dbReference>
<evidence type="ECO:0000256" key="1">
    <source>
        <dbReference type="ARBA" id="ARBA00004496"/>
    </source>
</evidence>
<comment type="pathway">
    <text evidence="2 7 8">Cell wall biogenesis; peptidoglycan biosynthesis.</text>
</comment>
<dbReference type="Gene3D" id="3.90.190.20">
    <property type="entry name" value="Mur ligase, C-terminal domain"/>
    <property type="match status" value="1"/>
</dbReference>
<dbReference type="InterPro" id="IPR036565">
    <property type="entry name" value="Mur-like_cat_sf"/>
</dbReference>
<dbReference type="GO" id="GO:0005524">
    <property type="term" value="F:ATP binding"/>
    <property type="evidence" value="ECO:0007669"/>
    <property type="project" value="UniProtKB-UniRule"/>
</dbReference>
<keyword evidence="5 7" id="KW-0547">Nucleotide-binding</keyword>
<keyword evidence="7 8" id="KW-0961">Cell wall biogenesis/degradation</keyword>
<dbReference type="Gene3D" id="3.40.50.720">
    <property type="entry name" value="NAD(P)-binding Rossmann-like Domain"/>
    <property type="match status" value="1"/>
</dbReference>
<dbReference type="Proteomes" id="UP000230779">
    <property type="component" value="Unassembled WGS sequence"/>
</dbReference>
<feature type="domain" description="Mur ligase C-terminal" evidence="9">
    <location>
        <begin position="321"/>
        <end position="433"/>
    </location>
</feature>
<dbReference type="HAMAP" id="MF_00639">
    <property type="entry name" value="MurD"/>
    <property type="match status" value="1"/>
</dbReference>
<keyword evidence="4 7" id="KW-0436">Ligase</keyword>
<feature type="binding site" evidence="7">
    <location>
        <begin position="120"/>
        <end position="126"/>
    </location>
    <ligand>
        <name>ATP</name>
        <dbReference type="ChEBI" id="CHEBI:30616"/>
    </ligand>
</feature>
<dbReference type="UniPathway" id="UPA00219"/>
<keyword evidence="3 7" id="KW-0963">Cytoplasm</keyword>
<keyword evidence="6 7" id="KW-0067">ATP-binding</keyword>
<evidence type="ECO:0000256" key="6">
    <source>
        <dbReference type="ARBA" id="ARBA00022840"/>
    </source>
</evidence>
<evidence type="ECO:0000256" key="3">
    <source>
        <dbReference type="ARBA" id="ARBA00022490"/>
    </source>
</evidence>
<reference evidence="11 12" key="1">
    <citation type="submission" date="2017-09" db="EMBL/GenBank/DDBJ databases">
        <title>Depth-based differentiation of microbial function through sediment-hosted aquifers and enrichment of novel symbionts in the deep terrestrial subsurface.</title>
        <authorList>
            <person name="Probst A.J."/>
            <person name="Ladd B."/>
            <person name="Jarett J.K."/>
            <person name="Geller-Mcgrath D.E."/>
            <person name="Sieber C.M."/>
            <person name="Emerson J.B."/>
            <person name="Anantharaman K."/>
            <person name="Thomas B.C."/>
            <person name="Malmstrom R."/>
            <person name="Stieglmeier M."/>
            <person name="Klingl A."/>
            <person name="Woyke T."/>
            <person name="Ryan C.M."/>
            <person name="Banfield J.F."/>
        </authorList>
    </citation>
    <scope>NUCLEOTIDE SEQUENCE [LARGE SCALE GENOMIC DNA]</scope>
    <source>
        <strain evidence="11">CG_4_10_14_0_8_um_filter_42_10</strain>
    </source>
</reference>
<proteinExistence type="inferred from homology"/>
<accession>A0A2M7RKJ8</accession>
<dbReference type="NCBIfam" id="TIGR01087">
    <property type="entry name" value="murD"/>
    <property type="match status" value="1"/>
</dbReference>
<evidence type="ECO:0000256" key="4">
    <source>
        <dbReference type="ARBA" id="ARBA00022598"/>
    </source>
</evidence>
<keyword evidence="7 8" id="KW-0133">Cell shape</keyword>
<dbReference type="InterPro" id="IPR013221">
    <property type="entry name" value="Mur_ligase_cen"/>
</dbReference>
<evidence type="ECO:0000313" key="11">
    <source>
        <dbReference type="EMBL" id="PIY97279.1"/>
    </source>
</evidence>
<keyword evidence="7 8" id="KW-0131">Cell cycle</keyword>
<dbReference type="GO" id="GO:0008764">
    <property type="term" value="F:UDP-N-acetylmuramoylalanine-D-glutamate ligase activity"/>
    <property type="evidence" value="ECO:0007669"/>
    <property type="project" value="UniProtKB-UniRule"/>
</dbReference>
<comment type="similarity">
    <text evidence="7">Belongs to the MurCDEF family.</text>
</comment>
<keyword evidence="7 8" id="KW-0132">Cell division</keyword>
<evidence type="ECO:0000256" key="2">
    <source>
        <dbReference type="ARBA" id="ARBA00004752"/>
    </source>
</evidence>
<dbReference type="InterPro" id="IPR036615">
    <property type="entry name" value="Mur_ligase_C_dom_sf"/>
</dbReference>
<keyword evidence="7 8" id="KW-0573">Peptidoglycan synthesis</keyword>
<evidence type="ECO:0000256" key="5">
    <source>
        <dbReference type="ARBA" id="ARBA00022741"/>
    </source>
</evidence>
<dbReference type="GO" id="GO:0009252">
    <property type="term" value="P:peptidoglycan biosynthetic process"/>
    <property type="evidence" value="ECO:0007669"/>
    <property type="project" value="UniProtKB-UniRule"/>
</dbReference>
<evidence type="ECO:0000313" key="12">
    <source>
        <dbReference type="Proteomes" id="UP000230779"/>
    </source>
</evidence>
<dbReference type="SUPFAM" id="SSF53623">
    <property type="entry name" value="MurD-like peptide ligases, catalytic domain"/>
    <property type="match status" value="1"/>
</dbReference>
<dbReference type="Pfam" id="PF21799">
    <property type="entry name" value="MurD-like_N"/>
    <property type="match status" value="1"/>
</dbReference>
<comment type="function">
    <text evidence="7 8">Cell wall formation. Catalyzes the addition of glutamate to the nucleotide precursor UDP-N-acetylmuramoyl-L-alanine (UMA).</text>
</comment>
<evidence type="ECO:0000256" key="8">
    <source>
        <dbReference type="RuleBase" id="RU003664"/>
    </source>
</evidence>
<evidence type="ECO:0000259" key="9">
    <source>
        <dbReference type="Pfam" id="PF02875"/>
    </source>
</evidence>
<dbReference type="InterPro" id="IPR005762">
    <property type="entry name" value="MurD"/>
</dbReference>
<comment type="catalytic activity">
    <reaction evidence="7 8">
        <text>UDP-N-acetyl-alpha-D-muramoyl-L-alanine + D-glutamate + ATP = UDP-N-acetyl-alpha-D-muramoyl-L-alanyl-D-glutamate + ADP + phosphate + H(+)</text>
        <dbReference type="Rhea" id="RHEA:16429"/>
        <dbReference type="ChEBI" id="CHEBI:15378"/>
        <dbReference type="ChEBI" id="CHEBI:29986"/>
        <dbReference type="ChEBI" id="CHEBI:30616"/>
        <dbReference type="ChEBI" id="CHEBI:43474"/>
        <dbReference type="ChEBI" id="CHEBI:83898"/>
        <dbReference type="ChEBI" id="CHEBI:83900"/>
        <dbReference type="ChEBI" id="CHEBI:456216"/>
        <dbReference type="EC" id="6.3.2.9"/>
    </reaction>
</comment>
<dbReference type="GO" id="GO:0071555">
    <property type="term" value="P:cell wall organization"/>
    <property type="evidence" value="ECO:0007669"/>
    <property type="project" value="UniProtKB-KW"/>
</dbReference>
<evidence type="ECO:0000256" key="7">
    <source>
        <dbReference type="HAMAP-Rule" id="MF_00639"/>
    </source>
</evidence>
<dbReference type="Gene3D" id="3.40.1190.10">
    <property type="entry name" value="Mur-like, catalytic domain"/>
    <property type="match status" value="1"/>
</dbReference>
<dbReference type="SUPFAM" id="SSF51984">
    <property type="entry name" value="MurCD N-terminal domain"/>
    <property type="match status" value="1"/>
</dbReference>
<comment type="caution">
    <text evidence="11">The sequence shown here is derived from an EMBL/GenBank/DDBJ whole genome shotgun (WGS) entry which is preliminary data.</text>
</comment>
<dbReference type="GO" id="GO:0008360">
    <property type="term" value="P:regulation of cell shape"/>
    <property type="evidence" value="ECO:0007669"/>
    <property type="project" value="UniProtKB-KW"/>
</dbReference>
<dbReference type="AlphaFoldDB" id="A0A2M7RKJ8"/>
<sequence length="459" mass="51434">MRIAELKGKKITVMGLGTLGGGVGTAKFLAKQGAKVLATDLKSRAELANSLKQLKSFPIKYVLGRHRITDFTNTGLVVKNPAVPKNSPFLKAAERRDIPIENDASLFFNYCPNPIIGVTGSKGKSTTVALLERMLKKGKVPVVLAGHNTTSVLDRIELLKKKDWVLFELSSWRLEGLAKIKKSPQIAVITNLVPDHLNTYRGMREYQEAKKKIYQFQNSRDYVILNRDNKITRSFGKEVPSQRYWFSLKSFSEQNGAFIKNNKIFFRSYGKESLVLDLSTLKLLGKHNVQNALAAVIVAKILKISNRNIADVLRSFKGMPGRIELVRILKGAKYFNDTAATIPDATIAALDSFNKKVILIVGGQNKKLNYSNLSRKIIKRTKQLILLPGSASDEIEKLLKRRHFSFTKCNSLSSAVLAARQRAEREDVILFSPGAASFNLFRNEFDRGDQFKKFVNKLS</sequence>
<dbReference type="SUPFAM" id="SSF53244">
    <property type="entry name" value="MurD-like peptide ligases, peptide-binding domain"/>
    <property type="match status" value="1"/>
</dbReference>
<dbReference type="PANTHER" id="PTHR43692:SF1">
    <property type="entry name" value="UDP-N-ACETYLMURAMOYLALANINE--D-GLUTAMATE LIGASE"/>
    <property type="match status" value="1"/>
</dbReference>
<comment type="subcellular location">
    <subcellularLocation>
        <location evidence="1 7 8">Cytoplasm</location>
    </subcellularLocation>
</comment>
<dbReference type="GO" id="GO:0005737">
    <property type="term" value="C:cytoplasm"/>
    <property type="evidence" value="ECO:0007669"/>
    <property type="project" value="UniProtKB-SubCell"/>
</dbReference>
<gene>
    <name evidence="7 11" type="primary">murD</name>
    <name evidence="11" type="ORF">COY66_00070</name>
</gene>
<feature type="domain" description="Mur ligase central" evidence="10">
    <location>
        <begin position="118"/>
        <end position="299"/>
    </location>
</feature>
<evidence type="ECO:0000259" key="10">
    <source>
        <dbReference type="Pfam" id="PF08245"/>
    </source>
</evidence>
<dbReference type="PANTHER" id="PTHR43692">
    <property type="entry name" value="UDP-N-ACETYLMURAMOYLALANINE--D-GLUTAMATE LIGASE"/>
    <property type="match status" value="1"/>
</dbReference>
<organism evidence="11 12">
    <name type="scientific">Candidatus Kerfeldbacteria bacterium CG_4_10_14_0_8_um_filter_42_10</name>
    <dbReference type="NCBI Taxonomy" id="2014248"/>
    <lineage>
        <taxon>Bacteria</taxon>
        <taxon>Candidatus Kerfeldiibacteriota</taxon>
    </lineage>
</organism>
<dbReference type="EMBL" id="PFMD01000002">
    <property type="protein sequence ID" value="PIY97279.1"/>
    <property type="molecule type" value="Genomic_DNA"/>
</dbReference>